<evidence type="ECO:0000313" key="2">
    <source>
        <dbReference type="EMBL" id="CAJ1943370.1"/>
    </source>
</evidence>
<dbReference type="EMBL" id="OY731400">
    <property type="protein sequence ID" value="CAJ1943370.1"/>
    <property type="molecule type" value="Genomic_DNA"/>
</dbReference>
<evidence type="ECO:0000256" key="1">
    <source>
        <dbReference type="SAM" id="MobiDB-lite"/>
    </source>
</evidence>
<reference evidence="2" key="1">
    <citation type="submission" date="2023-10" db="EMBL/GenBank/DDBJ databases">
        <authorList>
            <person name="Domelevo Entfellner J.-B."/>
        </authorList>
    </citation>
    <scope>NUCLEOTIDE SEQUENCE</scope>
</reference>
<gene>
    <name evidence="2" type="ORF">AYBTSS11_LOCUS11322</name>
</gene>
<evidence type="ECO:0000313" key="3">
    <source>
        <dbReference type="Proteomes" id="UP001189624"/>
    </source>
</evidence>
<keyword evidence="3" id="KW-1185">Reference proteome</keyword>
<protein>
    <submittedName>
        <fullName evidence="2">Uncharacterized protein</fullName>
    </submittedName>
</protein>
<dbReference type="Proteomes" id="UP001189624">
    <property type="component" value="Chromosome 3"/>
</dbReference>
<dbReference type="AlphaFoldDB" id="A0AA86VXT7"/>
<organism evidence="2 3">
    <name type="scientific">Sphenostylis stenocarpa</name>
    <dbReference type="NCBI Taxonomy" id="92480"/>
    <lineage>
        <taxon>Eukaryota</taxon>
        <taxon>Viridiplantae</taxon>
        <taxon>Streptophyta</taxon>
        <taxon>Embryophyta</taxon>
        <taxon>Tracheophyta</taxon>
        <taxon>Spermatophyta</taxon>
        <taxon>Magnoliopsida</taxon>
        <taxon>eudicotyledons</taxon>
        <taxon>Gunneridae</taxon>
        <taxon>Pentapetalae</taxon>
        <taxon>rosids</taxon>
        <taxon>fabids</taxon>
        <taxon>Fabales</taxon>
        <taxon>Fabaceae</taxon>
        <taxon>Papilionoideae</taxon>
        <taxon>50 kb inversion clade</taxon>
        <taxon>NPAAA clade</taxon>
        <taxon>indigoferoid/millettioid clade</taxon>
        <taxon>Phaseoleae</taxon>
        <taxon>Sphenostylis</taxon>
    </lineage>
</organism>
<dbReference type="Gramene" id="rna-AYBTSS11_LOCUS11322">
    <property type="protein sequence ID" value="CAJ1943370.1"/>
    <property type="gene ID" value="gene-AYBTSS11_LOCUS11322"/>
</dbReference>
<feature type="region of interest" description="Disordered" evidence="1">
    <location>
        <begin position="1"/>
        <end position="24"/>
    </location>
</feature>
<proteinExistence type="predicted"/>
<sequence>MRGNKNFVMHKKKEEGRKQLLNGTSHTKFEVRTAVLNASNSPSGVLKLVPRLVGQAEHSRNKFNLSLFGEASKYLQ</sequence>
<accession>A0AA86VXT7</accession>
<name>A0AA86VXT7_9FABA</name>